<dbReference type="AlphaFoldDB" id="A0A0W8FUT4"/>
<name>A0A0W8FUT4_9ZZZZ</name>
<dbReference type="GO" id="GO:0016787">
    <property type="term" value="F:hydrolase activity"/>
    <property type="evidence" value="ECO:0007669"/>
    <property type="project" value="UniProtKB-KW"/>
</dbReference>
<organism evidence="8">
    <name type="scientific">hydrocarbon metagenome</name>
    <dbReference type="NCBI Taxonomy" id="938273"/>
    <lineage>
        <taxon>unclassified sequences</taxon>
        <taxon>metagenomes</taxon>
        <taxon>ecological metagenomes</taxon>
    </lineage>
</organism>
<evidence type="ECO:0000256" key="5">
    <source>
        <dbReference type="ARBA" id="ARBA00022842"/>
    </source>
</evidence>
<dbReference type="InterPro" id="IPR002716">
    <property type="entry name" value="PIN_dom"/>
</dbReference>
<dbReference type="GO" id="GO:0004518">
    <property type="term" value="F:nuclease activity"/>
    <property type="evidence" value="ECO:0007669"/>
    <property type="project" value="UniProtKB-KW"/>
</dbReference>
<evidence type="ECO:0000256" key="6">
    <source>
        <dbReference type="ARBA" id="ARBA00038093"/>
    </source>
</evidence>
<gene>
    <name evidence="8" type="ORF">ASZ90_005507</name>
</gene>
<dbReference type="Pfam" id="PF01850">
    <property type="entry name" value="PIN"/>
    <property type="match status" value="1"/>
</dbReference>
<evidence type="ECO:0000313" key="8">
    <source>
        <dbReference type="EMBL" id="KUG24680.1"/>
    </source>
</evidence>
<dbReference type="EMBL" id="LNQE01000836">
    <property type="protein sequence ID" value="KUG24680.1"/>
    <property type="molecule type" value="Genomic_DNA"/>
</dbReference>
<comment type="cofactor">
    <cofactor evidence="1">
        <name>Mg(2+)</name>
        <dbReference type="ChEBI" id="CHEBI:18420"/>
    </cofactor>
</comment>
<dbReference type="Gene3D" id="3.40.50.1010">
    <property type="entry name" value="5'-nuclease"/>
    <property type="match status" value="1"/>
</dbReference>
<dbReference type="GO" id="GO:0046872">
    <property type="term" value="F:metal ion binding"/>
    <property type="evidence" value="ECO:0007669"/>
    <property type="project" value="UniProtKB-KW"/>
</dbReference>
<dbReference type="InterPro" id="IPR029060">
    <property type="entry name" value="PIN-like_dom_sf"/>
</dbReference>
<comment type="caution">
    <text evidence="8">The sequence shown here is derived from an EMBL/GenBank/DDBJ whole genome shotgun (WGS) entry which is preliminary data.</text>
</comment>
<dbReference type="CDD" id="cd18757">
    <property type="entry name" value="PIN_MtVapC3-like"/>
    <property type="match status" value="1"/>
</dbReference>
<evidence type="ECO:0000256" key="2">
    <source>
        <dbReference type="ARBA" id="ARBA00022722"/>
    </source>
</evidence>
<sequence>MKVLVDTCIWSQVLRHKSPDADLTKKLQELVQNSRIAILGPIRQELLSGISQMKQFNALKETLSSFEDMPLNTEHYEKAAEFCNICRRKGVQGSTIDFLICAVAIMENLVIFTVDKDFENYKKYLPLRLIK</sequence>
<keyword evidence="2" id="KW-0540">Nuclease</keyword>
<protein>
    <recommendedName>
        <fullName evidence="7">PIN domain-containing protein</fullName>
    </recommendedName>
</protein>
<evidence type="ECO:0000256" key="3">
    <source>
        <dbReference type="ARBA" id="ARBA00022723"/>
    </source>
</evidence>
<feature type="domain" description="PIN" evidence="7">
    <location>
        <begin position="3"/>
        <end position="123"/>
    </location>
</feature>
<evidence type="ECO:0000256" key="4">
    <source>
        <dbReference type="ARBA" id="ARBA00022801"/>
    </source>
</evidence>
<keyword evidence="3" id="KW-0479">Metal-binding</keyword>
<dbReference type="InterPro" id="IPR050556">
    <property type="entry name" value="Type_II_TA_system_RNase"/>
</dbReference>
<dbReference type="PANTHER" id="PTHR33653">
    <property type="entry name" value="RIBONUCLEASE VAPC2"/>
    <property type="match status" value="1"/>
</dbReference>
<keyword evidence="4" id="KW-0378">Hydrolase</keyword>
<dbReference type="PANTHER" id="PTHR33653:SF1">
    <property type="entry name" value="RIBONUCLEASE VAPC2"/>
    <property type="match status" value="1"/>
</dbReference>
<evidence type="ECO:0000256" key="1">
    <source>
        <dbReference type="ARBA" id="ARBA00001946"/>
    </source>
</evidence>
<keyword evidence="5" id="KW-0460">Magnesium</keyword>
<accession>A0A0W8FUT4</accession>
<evidence type="ECO:0000259" key="7">
    <source>
        <dbReference type="Pfam" id="PF01850"/>
    </source>
</evidence>
<comment type="similarity">
    <text evidence="6">Belongs to the PINc/VapC protein family.</text>
</comment>
<proteinExistence type="inferred from homology"/>
<dbReference type="SUPFAM" id="SSF88723">
    <property type="entry name" value="PIN domain-like"/>
    <property type="match status" value="1"/>
</dbReference>
<reference evidence="8" key="1">
    <citation type="journal article" date="2015" name="Proc. Natl. Acad. Sci. U.S.A.">
        <title>Networks of energetic and metabolic interactions define dynamics in microbial communities.</title>
        <authorList>
            <person name="Embree M."/>
            <person name="Liu J.K."/>
            <person name="Al-Bassam M.M."/>
            <person name="Zengler K."/>
        </authorList>
    </citation>
    <scope>NUCLEOTIDE SEQUENCE</scope>
</reference>